<reference evidence="3" key="1">
    <citation type="journal article" date="2022" name="Int. J. Mol. Sci.">
        <title>Draft Genome of Tanacetum Coccineum: Genomic Comparison of Closely Related Tanacetum-Family Plants.</title>
        <authorList>
            <person name="Yamashiro T."/>
            <person name="Shiraishi A."/>
            <person name="Nakayama K."/>
            <person name="Satake H."/>
        </authorList>
    </citation>
    <scope>NUCLEOTIDE SEQUENCE</scope>
</reference>
<accession>A0ABQ4Y6I9</accession>
<organism evidence="3 4">
    <name type="scientific">Tanacetum coccineum</name>
    <dbReference type="NCBI Taxonomy" id="301880"/>
    <lineage>
        <taxon>Eukaryota</taxon>
        <taxon>Viridiplantae</taxon>
        <taxon>Streptophyta</taxon>
        <taxon>Embryophyta</taxon>
        <taxon>Tracheophyta</taxon>
        <taxon>Spermatophyta</taxon>
        <taxon>Magnoliopsida</taxon>
        <taxon>eudicotyledons</taxon>
        <taxon>Gunneridae</taxon>
        <taxon>Pentapetalae</taxon>
        <taxon>asterids</taxon>
        <taxon>campanulids</taxon>
        <taxon>Asterales</taxon>
        <taxon>Asteraceae</taxon>
        <taxon>Asteroideae</taxon>
        <taxon>Anthemideae</taxon>
        <taxon>Anthemidinae</taxon>
        <taxon>Tanacetum</taxon>
    </lineage>
</organism>
<dbReference type="Proteomes" id="UP001151760">
    <property type="component" value="Unassembled WGS sequence"/>
</dbReference>
<evidence type="ECO:0000256" key="2">
    <source>
        <dbReference type="SAM" id="MobiDB-lite"/>
    </source>
</evidence>
<name>A0ABQ4Y6I9_9ASTR</name>
<keyword evidence="1" id="KW-0175">Coiled coil</keyword>
<evidence type="ECO:0000256" key="1">
    <source>
        <dbReference type="SAM" id="Coils"/>
    </source>
</evidence>
<protein>
    <submittedName>
        <fullName evidence="3">Uncharacterized protein</fullName>
    </submittedName>
</protein>
<evidence type="ECO:0000313" key="3">
    <source>
        <dbReference type="EMBL" id="GJS72781.1"/>
    </source>
</evidence>
<comment type="caution">
    <text evidence="3">The sequence shown here is derived from an EMBL/GenBank/DDBJ whole genome shotgun (WGS) entry which is preliminary data.</text>
</comment>
<keyword evidence="4" id="KW-1185">Reference proteome</keyword>
<evidence type="ECO:0000313" key="4">
    <source>
        <dbReference type="Proteomes" id="UP001151760"/>
    </source>
</evidence>
<gene>
    <name evidence="3" type="ORF">Tco_0705622</name>
</gene>
<feature type="region of interest" description="Disordered" evidence="2">
    <location>
        <begin position="187"/>
        <end position="206"/>
    </location>
</feature>
<feature type="coiled-coil region" evidence="1">
    <location>
        <begin position="151"/>
        <end position="178"/>
    </location>
</feature>
<dbReference type="EMBL" id="BQNB010010104">
    <property type="protein sequence ID" value="GJS72781.1"/>
    <property type="molecule type" value="Genomic_DNA"/>
</dbReference>
<proteinExistence type="predicted"/>
<sequence length="298" mass="34570">MEQYLGLIQYNIRPGIVKPEIDSDVKFKINGNFMSKLRLKLFKGIDDENAHEHVRRVLEIVDLFHLPSITHDAVMLRVLPITLSGPALRRKNNLSAGLITKWDLLEKNLKKVDKVVEQSKYMRSLEETIIKFCEESIKKQVADDEWIKKFIKNIDSNLRALKTTSKNLQDKADQLTQMVLTNTSERVKEKTKMGKNDMKEPVPRDLPIEHPYVQPTLIPRTFGQKVNLYKIYEAVCMIKIPEMTHKEKTRVDNGCDITVKDVERLRQLLTPTIHTLPNLEPVVQPYMPQSPFRDKAIC</sequence>
<reference evidence="3" key="2">
    <citation type="submission" date="2022-01" db="EMBL/GenBank/DDBJ databases">
        <authorList>
            <person name="Yamashiro T."/>
            <person name="Shiraishi A."/>
            <person name="Satake H."/>
            <person name="Nakayama K."/>
        </authorList>
    </citation>
    <scope>NUCLEOTIDE SEQUENCE</scope>
</reference>